<feature type="compositionally biased region" description="Low complexity" evidence="3">
    <location>
        <begin position="15"/>
        <end position="25"/>
    </location>
</feature>
<name>A0AAD5XIW4_9FUNG</name>
<dbReference type="Gene3D" id="2.40.10.120">
    <property type="match status" value="2"/>
</dbReference>
<sequence length="976" mass="106876">MDVDIPHPADQDVELLPADAASPPLAKRKRIDGPVTNGTADVLASPVDQQASVFSAHQPPQWQQTIEKAINAIVSIRFSQVAAFDTEEPTTSEATGFVVDAKKGLILTNRHVACAGPFLGEAIFHDHEEVDVFPVYRDPVHDFGILKFDPAKIRYMSLTEIPLAPSLAHVGLDIRVVGNDAGEKLSILAGSISRLDRNAPEYSDMTYNDMNTFYLQSAASTSGGSSGSPVLAIDGSAVALQAGGSTRAATDFFLPLDRVARALKYVQQDKPVPRGTIQTQWTHKPYDEVRRLGLSESTEATVRQTFPGEVGMLVAETVLPKGPASAFLEEGDVLLAMNGEYVTKFVPLEEILDSSVGKAVTFWIQRGGEDLRFDIVVQDLHSITPDRYLECGGAKLNDISYQLARQFCIPVEGVYVAEPAGMFRLDGPDHGWIISSVDSKPTPNLAAFIKVFETIPDCERIPVKFFSILDVHTKSVTVVPAERHWTAFRLAVRNDITGLWDFTDLGPSPPPRELKPITATFATLDQSLGAAANLFQSMCKVSMYLPARIEGFPKSRKAGAGLVIDAERGFVAVGRNIVPFGMGDIELTFADSIIIPAQPVFFHPSHNFAIVRYDPALVGDTPVKTAPLSDKKIKQGHRVNLVALNHNLRPVSASTQVTDITAVTIPYSSTPRFRAINFDAVTIDTPLGQQCSAGALADAKGKVLGLWLSFLGERTAAGHDSEYHLGIGIESVTSVLKTLQQGSVPRLRGLAVEVTPLQMSQCRNMGLKEEWVARVEEANKESRVLFLVRRTECGSATAKVLKELDLILSVSGKVITRVHEFDDERDEEVEVVILRNKVEMTLRVPTVEFDTEDVKRVIFWAGSVLHEPHRATRLQSQQMPSSIYVSARAKGSPAYMYNLMPTQWIVAVNGKPVQTLNDFVQCVRGLPDGSYVRVKVVSFDLVPGVISIKLGLHYWPTCEVVREPSESSGWKRINIE</sequence>
<dbReference type="Proteomes" id="UP001212152">
    <property type="component" value="Unassembled WGS sequence"/>
</dbReference>
<dbReference type="GO" id="GO:0004252">
    <property type="term" value="F:serine-type endopeptidase activity"/>
    <property type="evidence" value="ECO:0007669"/>
    <property type="project" value="InterPro"/>
</dbReference>
<reference evidence="5" key="1">
    <citation type="submission" date="2020-05" db="EMBL/GenBank/DDBJ databases">
        <title>Phylogenomic resolution of chytrid fungi.</title>
        <authorList>
            <person name="Stajich J.E."/>
            <person name="Amses K."/>
            <person name="Simmons R."/>
            <person name="Seto K."/>
            <person name="Myers J."/>
            <person name="Bonds A."/>
            <person name="Quandt C.A."/>
            <person name="Barry K."/>
            <person name="Liu P."/>
            <person name="Grigoriev I."/>
            <person name="Longcore J.E."/>
            <person name="James T.Y."/>
        </authorList>
    </citation>
    <scope>NUCLEOTIDE SEQUENCE</scope>
    <source>
        <strain evidence="5">JEL0379</strain>
    </source>
</reference>
<evidence type="ECO:0000256" key="3">
    <source>
        <dbReference type="SAM" id="MobiDB-lite"/>
    </source>
</evidence>
<dbReference type="InterPro" id="IPR001478">
    <property type="entry name" value="PDZ"/>
</dbReference>
<dbReference type="Pfam" id="PF12812">
    <property type="entry name" value="PDZ_1"/>
    <property type="match status" value="2"/>
</dbReference>
<dbReference type="PRINTS" id="PR00834">
    <property type="entry name" value="PROTEASES2C"/>
</dbReference>
<feature type="domain" description="PDZ" evidence="4">
    <location>
        <begin position="868"/>
        <end position="940"/>
    </location>
</feature>
<evidence type="ECO:0000313" key="6">
    <source>
        <dbReference type="Proteomes" id="UP001212152"/>
    </source>
</evidence>
<dbReference type="PANTHER" id="PTHR46366:SF8">
    <property type="entry name" value="PRO-APOPTOTIC SERINE PROTEASE NMA111"/>
    <property type="match status" value="1"/>
</dbReference>
<comment type="caution">
    <text evidence="5">The sequence shown here is derived from an EMBL/GenBank/DDBJ whole genome shotgun (WGS) entry which is preliminary data.</text>
</comment>
<proteinExistence type="inferred from homology"/>
<organism evidence="5 6">
    <name type="scientific">Geranomyces variabilis</name>
    <dbReference type="NCBI Taxonomy" id="109894"/>
    <lineage>
        <taxon>Eukaryota</taxon>
        <taxon>Fungi</taxon>
        <taxon>Fungi incertae sedis</taxon>
        <taxon>Chytridiomycota</taxon>
        <taxon>Chytridiomycota incertae sedis</taxon>
        <taxon>Chytridiomycetes</taxon>
        <taxon>Spizellomycetales</taxon>
        <taxon>Powellomycetaceae</taxon>
        <taxon>Geranomyces</taxon>
    </lineage>
</organism>
<keyword evidence="2" id="KW-0677">Repeat</keyword>
<comment type="similarity">
    <text evidence="1">Belongs to the peptidase S1C family.</text>
</comment>
<dbReference type="GO" id="GO:0006508">
    <property type="term" value="P:proteolysis"/>
    <property type="evidence" value="ECO:0007669"/>
    <property type="project" value="InterPro"/>
</dbReference>
<dbReference type="CDD" id="cd06786">
    <property type="entry name" value="cpPDZ1_ScNma111-like"/>
    <property type="match status" value="1"/>
</dbReference>
<evidence type="ECO:0000256" key="2">
    <source>
        <dbReference type="ARBA" id="ARBA00022737"/>
    </source>
</evidence>
<dbReference type="InterPro" id="IPR009003">
    <property type="entry name" value="Peptidase_S1_PA"/>
</dbReference>
<dbReference type="SUPFAM" id="SSF50156">
    <property type="entry name" value="PDZ domain-like"/>
    <property type="match status" value="3"/>
</dbReference>
<evidence type="ECO:0000256" key="1">
    <source>
        <dbReference type="ARBA" id="ARBA00010541"/>
    </source>
</evidence>
<dbReference type="SUPFAM" id="SSF50494">
    <property type="entry name" value="Trypsin-like serine proteases"/>
    <property type="match status" value="2"/>
</dbReference>
<dbReference type="InterPro" id="IPR001940">
    <property type="entry name" value="Peptidase_S1C"/>
</dbReference>
<dbReference type="CDD" id="cd06719">
    <property type="entry name" value="PDZ2-4_Nma111p-like"/>
    <property type="match status" value="1"/>
</dbReference>
<dbReference type="Pfam" id="PF13365">
    <property type="entry name" value="Trypsin_2"/>
    <property type="match status" value="1"/>
</dbReference>
<dbReference type="Gene3D" id="2.30.42.10">
    <property type="match status" value="2"/>
</dbReference>
<dbReference type="PANTHER" id="PTHR46366">
    <property type="entry name" value="PRO-APOPTOTIC SERINE PROTEASE NMA111"/>
    <property type="match status" value="1"/>
</dbReference>
<gene>
    <name evidence="5" type="ORF">HDU87_001743</name>
</gene>
<evidence type="ECO:0000313" key="5">
    <source>
        <dbReference type="EMBL" id="KAJ3167027.1"/>
    </source>
</evidence>
<protein>
    <recommendedName>
        <fullName evidence="4">PDZ domain-containing protein</fullName>
    </recommendedName>
</protein>
<accession>A0AAD5XIW4</accession>
<dbReference type="InterPro" id="IPR036034">
    <property type="entry name" value="PDZ_sf"/>
</dbReference>
<dbReference type="SMART" id="SM00228">
    <property type="entry name" value="PDZ"/>
    <property type="match status" value="2"/>
</dbReference>
<dbReference type="InterPro" id="IPR025926">
    <property type="entry name" value="PDZ-like_dom"/>
</dbReference>
<keyword evidence="6" id="KW-1185">Reference proteome</keyword>
<feature type="domain" description="PDZ" evidence="4">
    <location>
        <begin position="290"/>
        <end position="368"/>
    </location>
</feature>
<feature type="compositionally biased region" description="Basic and acidic residues" evidence="3">
    <location>
        <begin position="1"/>
        <end position="10"/>
    </location>
</feature>
<dbReference type="AlphaFoldDB" id="A0AAD5XIW4"/>
<dbReference type="EMBL" id="JADGJQ010000149">
    <property type="protein sequence ID" value="KAJ3167027.1"/>
    <property type="molecule type" value="Genomic_DNA"/>
</dbReference>
<evidence type="ECO:0000259" key="4">
    <source>
        <dbReference type="SMART" id="SM00228"/>
    </source>
</evidence>
<feature type="region of interest" description="Disordered" evidence="3">
    <location>
        <begin position="1"/>
        <end position="33"/>
    </location>
</feature>